<evidence type="ECO:0000313" key="8">
    <source>
        <dbReference type="Proteomes" id="UP000015453"/>
    </source>
</evidence>
<dbReference type="FunFam" id="3.30.200.20:FF:000327">
    <property type="entry name" value="Cysteine-rich receptor-like protein kinase 10"/>
    <property type="match status" value="1"/>
</dbReference>
<evidence type="ECO:0000256" key="3">
    <source>
        <dbReference type="ARBA" id="ARBA00022777"/>
    </source>
</evidence>
<reference evidence="7 8" key="1">
    <citation type="journal article" date="2013" name="BMC Genomics">
        <title>The miniature genome of a carnivorous plant Genlisea aurea contains a low number of genes and short non-coding sequences.</title>
        <authorList>
            <person name="Leushkin E.V."/>
            <person name="Sutormin R.A."/>
            <person name="Nabieva E.R."/>
            <person name="Penin A.A."/>
            <person name="Kondrashov A.S."/>
            <person name="Logacheva M.D."/>
        </authorList>
    </citation>
    <scope>NUCLEOTIDE SEQUENCE [LARGE SCALE GENOMIC DNA]</scope>
</reference>
<evidence type="ECO:0000256" key="2">
    <source>
        <dbReference type="ARBA" id="ARBA00022741"/>
    </source>
</evidence>
<organism evidence="7 8">
    <name type="scientific">Genlisea aurea</name>
    <dbReference type="NCBI Taxonomy" id="192259"/>
    <lineage>
        <taxon>Eukaryota</taxon>
        <taxon>Viridiplantae</taxon>
        <taxon>Streptophyta</taxon>
        <taxon>Embryophyta</taxon>
        <taxon>Tracheophyta</taxon>
        <taxon>Spermatophyta</taxon>
        <taxon>Magnoliopsida</taxon>
        <taxon>eudicotyledons</taxon>
        <taxon>Gunneridae</taxon>
        <taxon>Pentapetalae</taxon>
        <taxon>asterids</taxon>
        <taxon>lamiids</taxon>
        <taxon>Lamiales</taxon>
        <taxon>Lentibulariaceae</taxon>
        <taxon>Genlisea</taxon>
    </lineage>
</organism>
<name>S8BYD3_9LAMI</name>
<dbReference type="PROSITE" id="PS50011">
    <property type="entry name" value="PROTEIN_KINASE_DOM"/>
    <property type="match status" value="1"/>
</dbReference>
<evidence type="ECO:0000259" key="6">
    <source>
        <dbReference type="PROSITE" id="PS50011"/>
    </source>
</evidence>
<evidence type="ECO:0000256" key="4">
    <source>
        <dbReference type="ARBA" id="ARBA00022840"/>
    </source>
</evidence>
<keyword evidence="4" id="KW-0067">ATP-binding</keyword>
<dbReference type="Gene3D" id="3.30.200.20">
    <property type="entry name" value="Phosphorylase Kinase, domain 1"/>
    <property type="match status" value="1"/>
</dbReference>
<evidence type="ECO:0000256" key="5">
    <source>
        <dbReference type="SAM" id="MobiDB-lite"/>
    </source>
</evidence>
<feature type="domain" description="Protein kinase" evidence="6">
    <location>
        <begin position="50"/>
        <end position="339"/>
    </location>
</feature>
<dbReference type="PANTHER" id="PTHR47973">
    <property type="entry name" value="CYSTEINE-RICH RECEPTOR-LIKE PROTEIN KINASE 3"/>
    <property type="match status" value="1"/>
</dbReference>
<evidence type="ECO:0000313" key="7">
    <source>
        <dbReference type="EMBL" id="EPS59620.1"/>
    </source>
</evidence>
<dbReference type="GO" id="GO:0004672">
    <property type="term" value="F:protein kinase activity"/>
    <property type="evidence" value="ECO:0007669"/>
    <property type="project" value="InterPro"/>
</dbReference>
<keyword evidence="1" id="KW-0808">Transferase</keyword>
<dbReference type="InterPro" id="IPR000719">
    <property type="entry name" value="Prot_kinase_dom"/>
</dbReference>
<dbReference type="CDD" id="cd14066">
    <property type="entry name" value="STKc_IRAK"/>
    <property type="match status" value="1"/>
</dbReference>
<keyword evidence="8" id="KW-1185">Reference proteome</keyword>
<dbReference type="InterPro" id="IPR008271">
    <property type="entry name" value="Ser/Thr_kinase_AS"/>
</dbReference>
<proteinExistence type="predicted"/>
<dbReference type="AlphaFoldDB" id="S8BYD3"/>
<dbReference type="GO" id="GO:0005524">
    <property type="term" value="F:ATP binding"/>
    <property type="evidence" value="ECO:0007669"/>
    <property type="project" value="UniProtKB-KW"/>
</dbReference>
<dbReference type="InterPro" id="IPR052059">
    <property type="entry name" value="CR_Ser/Thr_kinase"/>
</dbReference>
<dbReference type="SMART" id="SM00220">
    <property type="entry name" value="S_TKc"/>
    <property type="match status" value="1"/>
</dbReference>
<dbReference type="SUPFAM" id="SSF56112">
    <property type="entry name" value="Protein kinase-like (PK-like)"/>
    <property type="match status" value="1"/>
</dbReference>
<dbReference type="InterPro" id="IPR011009">
    <property type="entry name" value="Kinase-like_dom_sf"/>
</dbReference>
<dbReference type="Pfam" id="PF00069">
    <property type="entry name" value="Pkinase"/>
    <property type="match status" value="1"/>
</dbReference>
<protein>
    <recommendedName>
        <fullName evidence="6">Protein kinase domain-containing protein</fullName>
    </recommendedName>
</protein>
<dbReference type="Gene3D" id="1.10.510.10">
    <property type="entry name" value="Transferase(Phosphotransferase) domain 1"/>
    <property type="match status" value="1"/>
</dbReference>
<evidence type="ECO:0000256" key="1">
    <source>
        <dbReference type="ARBA" id="ARBA00022679"/>
    </source>
</evidence>
<feature type="region of interest" description="Disordered" evidence="5">
    <location>
        <begin position="330"/>
        <end position="384"/>
    </location>
</feature>
<keyword evidence="2" id="KW-0547">Nucleotide-binding</keyword>
<dbReference type="PROSITE" id="PS00108">
    <property type="entry name" value="PROTEIN_KINASE_ST"/>
    <property type="match status" value="1"/>
</dbReference>
<dbReference type="Proteomes" id="UP000015453">
    <property type="component" value="Unassembled WGS sequence"/>
</dbReference>
<comment type="caution">
    <text evidence="7">The sequence shown here is derived from an EMBL/GenBank/DDBJ whole genome shotgun (WGS) entry which is preliminary data.</text>
</comment>
<accession>S8BYD3</accession>
<sequence>MSKSSGNVFRKLMNPFFVSTGDSESKLEELVAEERKSFSIETLISATRNFDQSLLLGEGGFGPVFKGRLRDGREIAVKRLSKRSTQGKKEFQSEAKSLTRLQHRNVVNLLGYCVHGGERLLVYEYVLNESLDKLLFKSNGGDLLDWKRRRDVIVGIAKGLLYLHDEAPVTVIHRDIKASNILLDDKWCPKIADFGMSRFFFGDETHVSTRIVGTYGYLAPEYFKNAHLSPKVDVYSFGVVVLELISGQKNSSFDRDPGFHNLLEWAHDLFLKHRSWEIVDPVLASSADRDEVEICVHVGLLCVQSDRDLRPAMRRVVDLLARKRSHVSSHLERPARPGYSDSGYWPKFPVSGSTSRSSESENQKTTQNSARSKRQHRGNGETEE</sequence>
<gene>
    <name evidence="7" type="ORF">M569_15182</name>
</gene>
<dbReference type="EMBL" id="AUSU01008217">
    <property type="protein sequence ID" value="EPS59620.1"/>
    <property type="molecule type" value="Genomic_DNA"/>
</dbReference>
<dbReference type="OrthoDB" id="4062651at2759"/>
<keyword evidence="3" id="KW-0418">Kinase</keyword>
<dbReference type="FunFam" id="1.10.510.10:FF:000336">
    <property type="entry name" value="Cysteine-rich receptor-like protein kinase 2"/>
    <property type="match status" value="1"/>
</dbReference>